<dbReference type="Proteomes" id="UP000263833">
    <property type="component" value="Unassembled WGS sequence"/>
</dbReference>
<dbReference type="EMBL" id="QRGP01000001">
    <property type="protein sequence ID" value="RDV06428.1"/>
    <property type="molecule type" value="Genomic_DNA"/>
</dbReference>
<organism evidence="1 2">
    <name type="scientific">Sphingorhabdus pulchriflava</name>
    <dbReference type="NCBI Taxonomy" id="2292257"/>
    <lineage>
        <taxon>Bacteria</taxon>
        <taxon>Pseudomonadati</taxon>
        <taxon>Pseudomonadota</taxon>
        <taxon>Alphaproteobacteria</taxon>
        <taxon>Sphingomonadales</taxon>
        <taxon>Sphingomonadaceae</taxon>
        <taxon>Sphingorhabdus</taxon>
    </lineage>
</organism>
<evidence type="ECO:0000313" key="2">
    <source>
        <dbReference type="Proteomes" id="UP000263833"/>
    </source>
</evidence>
<dbReference type="RefSeq" id="WP_115547981.1">
    <property type="nucleotide sequence ID" value="NZ_QRGP01000001.1"/>
</dbReference>
<name>A0A371BFY4_9SPHN</name>
<proteinExistence type="predicted"/>
<dbReference type="AlphaFoldDB" id="A0A371BFY4"/>
<gene>
    <name evidence="1" type="ORF">DXH95_03100</name>
</gene>
<protein>
    <submittedName>
        <fullName evidence="1">Uncharacterized protein</fullName>
    </submittedName>
</protein>
<accession>A0A371BFY4</accession>
<evidence type="ECO:0000313" key="1">
    <source>
        <dbReference type="EMBL" id="RDV06428.1"/>
    </source>
</evidence>
<comment type="caution">
    <text evidence="1">The sequence shown here is derived from an EMBL/GenBank/DDBJ whole genome shotgun (WGS) entry which is preliminary data.</text>
</comment>
<sequence length="201" mass="23007">MKLDLTLDGVRYDFRTPSVYDMPAIRRMLTKARVRRPAEAEFRIAALAGVDAMAEAVSDAAEGQRQKALITDWYELSEPLTEDQIDEPDMELRGEELKRQLAERRARQVEIYPQIAAIEANLERHCAPYAELKADREYFDELSNIEVVRRLLFSAGGMVLARDDDDFVSVDAYQRIAKVHRQALATFAYGLLTPDEARRKN</sequence>
<keyword evidence="2" id="KW-1185">Reference proteome</keyword>
<reference evidence="2" key="1">
    <citation type="submission" date="2018-08" db="EMBL/GenBank/DDBJ databases">
        <authorList>
            <person name="Kim S.-J."/>
            <person name="Jung G.-Y."/>
        </authorList>
    </citation>
    <scope>NUCLEOTIDE SEQUENCE [LARGE SCALE GENOMIC DNA]</scope>
    <source>
        <strain evidence="2">GY_G</strain>
    </source>
</reference>
<dbReference type="OrthoDB" id="7605363at2"/>